<keyword evidence="7" id="KW-1160">Virus entry into host cell</keyword>
<evidence type="ECO:0000256" key="6">
    <source>
        <dbReference type="ARBA" id="ARBA00023172"/>
    </source>
</evidence>
<dbReference type="GO" id="GO:0015074">
    <property type="term" value="P:DNA integration"/>
    <property type="evidence" value="ECO:0007669"/>
    <property type="project" value="InterPro"/>
</dbReference>
<dbReference type="InterPro" id="IPR050090">
    <property type="entry name" value="Tyrosine_recombinase_XerCD"/>
</dbReference>
<evidence type="ECO:0000256" key="1">
    <source>
        <dbReference type="ARBA" id="ARBA00008857"/>
    </source>
</evidence>
<feature type="domain" description="Phage integrase SAM-like" evidence="9">
    <location>
        <begin position="89"/>
        <end position="159"/>
    </location>
</feature>
<evidence type="ECO:0000256" key="7">
    <source>
        <dbReference type="ARBA" id="ARBA00023195"/>
    </source>
</evidence>
<keyword evidence="7" id="KW-1179">Viral genome integration</keyword>
<dbReference type="GO" id="GO:0016740">
    <property type="term" value="F:transferase activity"/>
    <property type="evidence" value="ECO:0007669"/>
    <property type="project" value="UniProtKB-KW"/>
</dbReference>
<name>A0A8S5LUI6_9CAUD</name>
<keyword evidence="4" id="KW-0378">Hydrolase</keyword>
<evidence type="ECO:0000256" key="5">
    <source>
        <dbReference type="ARBA" id="ARBA00023125"/>
    </source>
</evidence>
<dbReference type="PANTHER" id="PTHR30349:SF94">
    <property type="entry name" value="INTEGRASE_RECOMBINASE HI_1414-RELATED"/>
    <property type="match status" value="1"/>
</dbReference>
<dbReference type="EMBL" id="BK014743">
    <property type="protein sequence ID" value="DAD73702.1"/>
    <property type="molecule type" value="Genomic_DNA"/>
</dbReference>
<dbReference type="InterPro" id="IPR011010">
    <property type="entry name" value="DNA_brk_join_enz"/>
</dbReference>
<dbReference type="InterPro" id="IPR002104">
    <property type="entry name" value="Integrase_catalytic"/>
</dbReference>
<organism evidence="10">
    <name type="scientific">Podoviridae sp. ctrub15</name>
    <dbReference type="NCBI Taxonomy" id="2826581"/>
    <lineage>
        <taxon>Viruses</taxon>
        <taxon>Duplodnaviria</taxon>
        <taxon>Heunggongvirae</taxon>
        <taxon>Uroviricota</taxon>
        <taxon>Caudoviricetes</taxon>
    </lineage>
</organism>
<dbReference type="SUPFAM" id="SSF56349">
    <property type="entry name" value="DNA breaking-rejoining enzymes"/>
    <property type="match status" value="1"/>
</dbReference>
<keyword evidence="5" id="KW-0238">DNA-binding</keyword>
<dbReference type="Gene3D" id="1.10.150.130">
    <property type="match status" value="1"/>
</dbReference>
<evidence type="ECO:0000256" key="2">
    <source>
        <dbReference type="ARBA" id="ARBA00016082"/>
    </source>
</evidence>
<dbReference type="GO" id="GO:0044826">
    <property type="term" value="P:viral genome integration into host DNA"/>
    <property type="evidence" value="ECO:0007669"/>
    <property type="project" value="UniProtKB-KW"/>
</dbReference>
<dbReference type="InterPro" id="IPR010998">
    <property type="entry name" value="Integrase_recombinase_N"/>
</dbReference>
<dbReference type="GO" id="GO:0075713">
    <property type="term" value="P:establishment of integrated proviral latency"/>
    <property type="evidence" value="ECO:0007669"/>
    <property type="project" value="UniProtKB-KW"/>
</dbReference>
<comment type="similarity">
    <text evidence="1">Belongs to the 'phage' integrase family.</text>
</comment>
<dbReference type="GO" id="GO:0016787">
    <property type="term" value="F:hydrolase activity"/>
    <property type="evidence" value="ECO:0007669"/>
    <property type="project" value="UniProtKB-KW"/>
</dbReference>
<keyword evidence="6" id="KW-0233">DNA recombination</keyword>
<feature type="domain" description="Tyr recombinase" evidence="8">
    <location>
        <begin position="204"/>
        <end position="357"/>
    </location>
</feature>
<dbReference type="GO" id="GO:0003677">
    <property type="term" value="F:DNA binding"/>
    <property type="evidence" value="ECO:0007669"/>
    <property type="project" value="UniProtKB-KW"/>
</dbReference>
<dbReference type="InterPro" id="IPR025269">
    <property type="entry name" value="SAM-like_dom"/>
</dbReference>
<keyword evidence="7" id="KW-0229">DNA integration</keyword>
<evidence type="ECO:0000259" key="9">
    <source>
        <dbReference type="Pfam" id="PF13102"/>
    </source>
</evidence>
<evidence type="ECO:0000256" key="4">
    <source>
        <dbReference type="ARBA" id="ARBA00022801"/>
    </source>
</evidence>
<protein>
    <recommendedName>
        <fullName evidence="2">Integrase</fullName>
    </recommendedName>
</protein>
<proteinExistence type="inferred from homology"/>
<dbReference type="GO" id="GO:0006310">
    <property type="term" value="P:DNA recombination"/>
    <property type="evidence" value="ECO:0007669"/>
    <property type="project" value="UniProtKB-KW"/>
</dbReference>
<dbReference type="CDD" id="cd00796">
    <property type="entry name" value="INT_Rci_Hp1_C"/>
    <property type="match status" value="1"/>
</dbReference>
<dbReference type="Pfam" id="PF00589">
    <property type="entry name" value="Phage_integrase"/>
    <property type="match status" value="1"/>
</dbReference>
<dbReference type="InterPro" id="IPR013762">
    <property type="entry name" value="Integrase-like_cat_sf"/>
</dbReference>
<sequence length="368" mass="40782">MLAGLLADWSFVYGIRSQNDKWSLSCSLERGRATAAEKFSIAAEAKRFAATLELSPEKKSSRISVGDWLAAYRDTVSIRKKGSKQEVLRIERFRQRPFASIKLSEISTADLQRYFDDRLEEPSQKFVGTLAPATAHKELQTLSVIFNRAVSHGLIPKNPCVGITLPKAAEHRERTASDEEIEMLLAASGWDGKTVPLTNMALTIAAFVFACKTGMRSGEILRIEESWIDGCVIHIPHEATKTDSRRDVALSSDALRILNLVRERGETPLIFGGISDATRDALFRKVRDRAGLGPVIDSEGRIIKEGLNFHDSRATFATWAASPDPKTGAPRLDVLALARQTGHKNLKMLQRYYRASAEDIAKRLDSAS</sequence>
<dbReference type="Gene3D" id="1.10.443.10">
    <property type="entry name" value="Intergrase catalytic core"/>
    <property type="match status" value="1"/>
</dbReference>
<evidence type="ECO:0000313" key="10">
    <source>
        <dbReference type="EMBL" id="DAD73702.1"/>
    </source>
</evidence>
<reference evidence="10" key="1">
    <citation type="journal article" date="2021" name="Proc. Natl. Acad. Sci. U.S.A.">
        <title>A Catalog of Tens of Thousands of Viruses from Human Metagenomes Reveals Hidden Associations with Chronic Diseases.</title>
        <authorList>
            <person name="Tisza M.J."/>
            <person name="Buck C.B."/>
        </authorList>
    </citation>
    <scope>NUCLEOTIDE SEQUENCE</scope>
    <source>
        <strain evidence="10">Ctrub15</strain>
    </source>
</reference>
<evidence type="ECO:0000256" key="3">
    <source>
        <dbReference type="ARBA" id="ARBA00022679"/>
    </source>
</evidence>
<dbReference type="Pfam" id="PF13102">
    <property type="entry name" value="Phage_int_SAM_5"/>
    <property type="match status" value="1"/>
</dbReference>
<evidence type="ECO:0000259" key="8">
    <source>
        <dbReference type="Pfam" id="PF00589"/>
    </source>
</evidence>
<dbReference type="PANTHER" id="PTHR30349">
    <property type="entry name" value="PHAGE INTEGRASE-RELATED"/>
    <property type="match status" value="1"/>
</dbReference>
<accession>A0A8S5LUI6</accession>
<keyword evidence="3" id="KW-0808">Transferase</keyword>